<dbReference type="OrthoDB" id="9765386at2"/>
<dbReference type="AlphaFoldDB" id="A0A1L8MKD3"/>
<dbReference type="Proteomes" id="UP000182015">
    <property type="component" value="Unassembled WGS sequence"/>
</dbReference>
<feature type="domain" description="Phage head morphogenesis" evidence="2">
    <location>
        <begin position="185"/>
        <end position="289"/>
    </location>
</feature>
<accession>A0A1L8MKD3</accession>
<gene>
    <name evidence="3" type="ORF">A9Q68_08570</name>
</gene>
<evidence type="ECO:0000313" key="4">
    <source>
        <dbReference type="Proteomes" id="UP000182015"/>
    </source>
</evidence>
<reference evidence="4" key="1">
    <citation type="submission" date="2016-06" db="EMBL/GenBank/DDBJ databases">
        <authorList>
            <person name="de Vries S.P.W."/>
            <person name="Hadjirin N.F."/>
            <person name="Lay E.M."/>
            <person name="Zadoks R.N."/>
            <person name="Peacock S.J."/>
            <person name="Parkhill J."/>
            <person name="Grant A.J."/>
            <person name="Mcdougall S."/>
            <person name="Holmes M.A."/>
        </authorList>
    </citation>
    <scope>NUCLEOTIDE SEQUENCE [LARGE SCALE GENOMIC DNA]</scope>
    <source>
        <strain evidence="4">NZ1587</strain>
    </source>
</reference>
<evidence type="ECO:0000313" key="3">
    <source>
        <dbReference type="EMBL" id="OJF71242.1"/>
    </source>
</evidence>
<dbReference type="Pfam" id="PF04233">
    <property type="entry name" value="Phage_Mu_F"/>
    <property type="match status" value="1"/>
</dbReference>
<name>A0A1L8MKD3_9STRE</name>
<dbReference type="RefSeq" id="WP_071794305.1">
    <property type="nucleotide sequence ID" value="NZ_LZDD01000003.1"/>
</dbReference>
<protein>
    <submittedName>
        <fullName evidence="3">Phage head morphogenesis protein</fullName>
    </submittedName>
</protein>
<proteinExistence type="predicted"/>
<dbReference type="InterPro" id="IPR006528">
    <property type="entry name" value="Phage_head_morphogenesis_dom"/>
</dbReference>
<dbReference type="STRING" id="1856638.A9Q68_08570"/>
<evidence type="ECO:0000256" key="1">
    <source>
        <dbReference type="SAM" id="Coils"/>
    </source>
</evidence>
<comment type="caution">
    <text evidence="3">The sequence shown here is derived from an EMBL/GenBank/DDBJ whole genome shotgun (WGS) entry which is preliminary data.</text>
</comment>
<dbReference type="NCBIfam" id="TIGR01641">
    <property type="entry name" value="phageSPP1_gp7"/>
    <property type="match status" value="1"/>
</dbReference>
<dbReference type="EMBL" id="LZDD01000003">
    <property type="protein sequence ID" value="OJF71242.1"/>
    <property type="molecule type" value="Genomic_DNA"/>
</dbReference>
<feature type="coiled-coil region" evidence="1">
    <location>
        <begin position="8"/>
        <end position="35"/>
    </location>
</feature>
<sequence>MDNHKYWKQRQTQLWNNLERNEQALQEKMAKYYSEQLFGLEKEIGSYFAKYGKNNVIEYRDLLQQMSKAEKDVIYRNFDGFAERYPQYKKLAPVRNSIYKLDRLQGLELSIKSQQLEIGAIEQEELTKHLAKTFKDGYQETAKVMGFTFDKVALQTIIDDDWINQENFSASIWNNKDKLVAYLINDLKAGIIRGDSYDKLLKQLRDRFSKQSNYNLHRLLRTEGTYVNNQAMMKPFEDSGLYDEYEFVAVLDSHTSSVCKGLDGQKFLMKSKQVGVNFPPMHPGCRSSFAMVIPDDYEQRYKEKNK</sequence>
<evidence type="ECO:0000259" key="2">
    <source>
        <dbReference type="Pfam" id="PF04233"/>
    </source>
</evidence>
<keyword evidence="1" id="KW-0175">Coiled coil</keyword>
<organism evidence="3 4">
    <name type="scientific">Streptococcus bovimastitidis</name>
    <dbReference type="NCBI Taxonomy" id="1856638"/>
    <lineage>
        <taxon>Bacteria</taxon>
        <taxon>Bacillati</taxon>
        <taxon>Bacillota</taxon>
        <taxon>Bacilli</taxon>
        <taxon>Lactobacillales</taxon>
        <taxon>Streptococcaceae</taxon>
        <taxon>Streptococcus</taxon>
    </lineage>
</organism>
<keyword evidence="4" id="KW-1185">Reference proteome</keyword>